<keyword evidence="3" id="KW-0238">DNA-binding</keyword>
<name>A0A2I0B109_9ASPA</name>
<keyword evidence="9" id="KW-1185">Reference proteome</keyword>
<evidence type="ECO:0000259" key="6">
    <source>
        <dbReference type="PROSITE" id="PS50158"/>
    </source>
</evidence>
<keyword evidence="4" id="KW-0862">Zinc</keyword>
<dbReference type="InterPro" id="IPR036875">
    <property type="entry name" value="Znf_CCHC_sf"/>
</dbReference>
<dbReference type="EC" id="3.6.4.12" evidence="8"/>
<dbReference type="InterPro" id="IPR043128">
    <property type="entry name" value="Rev_trsase/Diguanyl_cyclase"/>
</dbReference>
<dbReference type="GO" id="GO:0008270">
    <property type="term" value="F:zinc ion binding"/>
    <property type="evidence" value="ECO:0007669"/>
    <property type="project" value="UniProtKB-KW"/>
</dbReference>
<dbReference type="SUPFAM" id="SSF56672">
    <property type="entry name" value="DNA/RNA polymerases"/>
    <property type="match status" value="1"/>
</dbReference>
<proteinExistence type="predicted"/>
<dbReference type="InterPro" id="IPR000477">
    <property type="entry name" value="RT_dom"/>
</dbReference>
<dbReference type="InterPro" id="IPR043502">
    <property type="entry name" value="DNA/RNA_pol_sf"/>
</dbReference>
<dbReference type="Pfam" id="PF00098">
    <property type="entry name" value="zf-CCHC"/>
    <property type="match status" value="1"/>
</dbReference>
<evidence type="ECO:0000259" key="7">
    <source>
        <dbReference type="PROSITE" id="PS50878"/>
    </source>
</evidence>
<dbReference type="GO" id="GO:0006508">
    <property type="term" value="P:proteolysis"/>
    <property type="evidence" value="ECO:0007669"/>
    <property type="project" value="UniProtKB-KW"/>
</dbReference>
<dbReference type="GO" id="GO:0004190">
    <property type="term" value="F:aspartic-type endopeptidase activity"/>
    <property type="evidence" value="ECO:0007669"/>
    <property type="project" value="UniProtKB-KW"/>
</dbReference>
<evidence type="ECO:0000256" key="3">
    <source>
        <dbReference type="ARBA" id="ARBA00023125"/>
    </source>
</evidence>
<reference evidence="8 9" key="1">
    <citation type="journal article" date="2017" name="Nature">
        <title>The Apostasia genome and the evolution of orchids.</title>
        <authorList>
            <person name="Zhang G.Q."/>
            <person name="Liu K.W."/>
            <person name="Li Z."/>
            <person name="Lohaus R."/>
            <person name="Hsiao Y.Y."/>
            <person name="Niu S.C."/>
            <person name="Wang J.Y."/>
            <person name="Lin Y.C."/>
            <person name="Xu Q."/>
            <person name="Chen L.J."/>
            <person name="Yoshida K."/>
            <person name="Fujiwara S."/>
            <person name="Wang Z.W."/>
            <person name="Zhang Y.Q."/>
            <person name="Mitsuda N."/>
            <person name="Wang M."/>
            <person name="Liu G.H."/>
            <person name="Pecoraro L."/>
            <person name="Huang H.X."/>
            <person name="Xiao X.J."/>
            <person name="Lin M."/>
            <person name="Wu X.Y."/>
            <person name="Wu W.L."/>
            <person name="Chen Y.Y."/>
            <person name="Chang S.B."/>
            <person name="Sakamoto S."/>
            <person name="Ohme-Takagi M."/>
            <person name="Yagi M."/>
            <person name="Zeng S.J."/>
            <person name="Shen C.Y."/>
            <person name="Yeh C.M."/>
            <person name="Luo Y.B."/>
            <person name="Tsai W.C."/>
            <person name="Van de Peer Y."/>
            <person name="Liu Z.J."/>
        </authorList>
    </citation>
    <scope>NUCLEOTIDE SEQUENCE [LARGE SCALE GENOMIC DNA]</scope>
    <source>
        <strain evidence="9">cv. Shenzhen</strain>
        <tissue evidence="8">Stem</tissue>
    </source>
</reference>
<keyword evidence="4" id="KW-0863">Zinc-finger</keyword>
<evidence type="ECO:0000256" key="5">
    <source>
        <dbReference type="SAM" id="MobiDB-lite"/>
    </source>
</evidence>
<dbReference type="Gene3D" id="3.10.10.10">
    <property type="entry name" value="HIV Type 1 Reverse Transcriptase, subunit A, domain 1"/>
    <property type="match status" value="1"/>
</dbReference>
<organism evidence="8 9">
    <name type="scientific">Apostasia shenzhenica</name>
    <dbReference type="NCBI Taxonomy" id="1088818"/>
    <lineage>
        <taxon>Eukaryota</taxon>
        <taxon>Viridiplantae</taxon>
        <taxon>Streptophyta</taxon>
        <taxon>Embryophyta</taxon>
        <taxon>Tracheophyta</taxon>
        <taxon>Spermatophyta</taxon>
        <taxon>Magnoliopsida</taxon>
        <taxon>Liliopsida</taxon>
        <taxon>Asparagales</taxon>
        <taxon>Orchidaceae</taxon>
        <taxon>Apostasioideae</taxon>
        <taxon>Apostasia</taxon>
    </lineage>
</organism>
<dbReference type="CDD" id="cd09274">
    <property type="entry name" value="RNase_HI_RT_Ty3"/>
    <property type="match status" value="1"/>
</dbReference>
<dbReference type="Pfam" id="PF00078">
    <property type="entry name" value="RVT_1"/>
    <property type="match status" value="1"/>
</dbReference>
<feature type="domain" description="Reverse transcriptase" evidence="7">
    <location>
        <begin position="403"/>
        <end position="582"/>
    </location>
</feature>
<dbReference type="PANTHER" id="PTHR35046:SF9">
    <property type="entry name" value="RNA-DIRECTED DNA POLYMERASE"/>
    <property type="match status" value="1"/>
</dbReference>
<dbReference type="SUPFAM" id="SSF57756">
    <property type="entry name" value="Retrovirus zinc finger-like domains"/>
    <property type="match status" value="1"/>
</dbReference>
<evidence type="ECO:0000256" key="4">
    <source>
        <dbReference type="PROSITE-ProRule" id="PRU00047"/>
    </source>
</evidence>
<dbReference type="SUPFAM" id="SSF50630">
    <property type="entry name" value="Acid proteases"/>
    <property type="match status" value="1"/>
</dbReference>
<feature type="domain" description="CCHC-type" evidence="6">
    <location>
        <begin position="79"/>
        <end position="94"/>
    </location>
</feature>
<evidence type="ECO:0000313" key="8">
    <source>
        <dbReference type="EMBL" id="PKA61482.1"/>
    </source>
</evidence>
<dbReference type="GO" id="GO:0003678">
    <property type="term" value="F:DNA helicase activity"/>
    <property type="evidence" value="ECO:0007669"/>
    <property type="project" value="UniProtKB-EC"/>
</dbReference>
<dbReference type="Proteomes" id="UP000236161">
    <property type="component" value="Unassembled WGS sequence"/>
</dbReference>
<dbReference type="PANTHER" id="PTHR35046">
    <property type="entry name" value="ZINC KNUCKLE (CCHC-TYPE) FAMILY PROTEIN"/>
    <property type="match status" value="1"/>
</dbReference>
<dbReference type="FunFam" id="3.30.70.270:FF:000020">
    <property type="entry name" value="Transposon Tf2-6 polyprotein-like Protein"/>
    <property type="match status" value="1"/>
</dbReference>
<dbReference type="GO" id="GO:0003677">
    <property type="term" value="F:DNA binding"/>
    <property type="evidence" value="ECO:0007669"/>
    <property type="project" value="UniProtKB-KW"/>
</dbReference>
<dbReference type="InterPro" id="IPR001878">
    <property type="entry name" value="Znf_CCHC"/>
</dbReference>
<keyword evidence="8" id="KW-0378">Hydrolase</keyword>
<evidence type="ECO:0000256" key="1">
    <source>
        <dbReference type="ARBA" id="ARBA00022670"/>
    </source>
</evidence>
<dbReference type="Pfam" id="PF17919">
    <property type="entry name" value="RT_RNaseH_2"/>
    <property type="match status" value="1"/>
</dbReference>
<feature type="compositionally biased region" description="Polar residues" evidence="5">
    <location>
        <begin position="42"/>
        <end position="58"/>
    </location>
</feature>
<dbReference type="PROSITE" id="PS50158">
    <property type="entry name" value="ZF_CCHC"/>
    <property type="match status" value="1"/>
</dbReference>
<dbReference type="InterPro" id="IPR041577">
    <property type="entry name" value="RT_RNaseH_2"/>
</dbReference>
<dbReference type="Gene3D" id="4.10.60.10">
    <property type="entry name" value="Zinc finger, CCHC-type"/>
    <property type="match status" value="1"/>
</dbReference>
<gene>
    <name evidence="8" type="ORF">AXF42_Ash014399</name>
</gene>
<dbReference type="EMBL" id="KZ451930">
    <property type="protein sequence ID" value="PKA61482.1"/>
    <property type="molecule type" value="Genomic_DNA"/>
</dbReference>
<evidence type="ECO:0000313" key="9">
    <source>
        <dbReference type="Proteomes" id="UP000236161"/>
    </source>
</evidence>
<dbReference type="Gene3D" id="3.30.70.270">
    <property type="match status" value="2"/>
</dbReference>
<dbReference type="SMART" id="SM00343">
    <property type="entry name" value="ZnF_C2HC"/>
    <property type="match status" value="1"/>
</dbReference>
<dbReference type="Gene3D" id="2.40.70.10">
    <property type="entry name" value="Acid Proteases"/>
    <property type="match status" value="1"/>
</dbReference>
<dbReference type="AlphaFoldDB" id="A0A2I0B109"/>
<dbReference type="CDD" id="cd00303">
    <property type="entry name" value="retropepsin_like"/>
    <property type="match status" value="1"/>
</dbReference>
<feature type="region of interest" description="Disordered" evidence="5">
    <location>
        <begin position="30"/>
        <end position="73"/>
    </location>
</feature>
<keyword evidence="4" id="KW-0479">Metal-binding</keyword>
<sequence length="744" mass="84873">MLTRQVYTLEEAFQCAVDKEQYMKATTARKVGASTGEFSKKPGQTSFGFKSGSTATTTDKGKRPMSGSASASKPSSITCFVCGKTGHYMSQCPQRTLFLSHRTEAEIEEETEDSVEEDDVDPMEEVASVVEEDIGSSQLAVMRCIIATPKVDPDWRRTAIFHMYFKCGDIHCKLIIDSGSCMNVLATSVITRMNLKAEAHPQPYKVAWVDETMIPVTQRCLVPIQLGTYSEKIWCDVLPMNIAHVLLGRPWLYDQDVIHYGRSNTYIFTFKGKKVKLNPAKPREPLKLKAKESSAPLEQKKSLHILSSHKFEQEIKSEAISYALVIREKNEVPSDDCIPEEVQCLLSEYQDLCPEELPDELPPLRDIQHAIDLIPGSTLPSLPHYRMNPIEHAELMRQVDDLLSKGFIRESLSPCAVPALLTPKKDGSWRMCVDSRAINKITIKYRFPIPRLDDMLDMMAGAVIFSKIDLRSRYHQIRMLEGDEWKTAFKTKEGLYEWLVMPFGLSNAPSTFMRVMTHMFKPFLGTFLVVYFDDILIYSRSRFDHLFHLRQVIDVLKREKMYINLKKCSFMTPSVVFLGFIVSENGVSADPEKIKAIQEWPVPTSLTEVRSFHGLATFYRRFIRGFSTITAPITNCLKKGEFKWTDAATKAFETLKVRLTEAPVLRLPDFAKVFEVACDASGVGIGGVLSQEGHPIAFFSEKLNDARQRYSTYDREFYAIVQSLRYWRHYLLPKEFILYSDIRH</sequence>
<keyword evidence="2" id="KW-0064">Aspartyl protease</keyword>
<evidence type="ECO:0000256" key="2">
    <source>
        <dbReference type="ARBA" id="ARBA00022750"/>
    </source>
</evidence>
<protein>
    <submittedName>
        <fullName evidence="8">Putative mitochondrial protein</fullName>
        <ecNumber evidence="8">3.6.4.12</ecNumber>
    </submittedName>
</protein>
<dbReference type="CDD" id="cd01647">
    <property type="entry name" value="RT_LTR"/>
    <property type="match status" value="1"/>
</dbReference>
<dbReference type="InterPro" id="IPR021109">
    <property type="entry name" value="Peptidase_aspartic_dom_sf"/>
</dbReference>
<dbReference type="PROSITE" id="PS50878">
    <property type="entry name" value="RT_POL"/>
    <property type="match status" value="1"/>
</dbReference>
<dbReference type="OrthoDB" id="679712at2759"/>
<accession>A0A2I0B109</accession>
<keyword evidence="1" id="KW-0645">Protease</keyword>